<protein>
    <submittedName>
        <fullName evidence="1">Uncharacterized protein</fullName>
    </submittedName>
</protein>
<evidence type="ECO:0000313" key="2">
    <source>
        <dbReference type="Proteomes" id="UP000007813"/>
    </source>
</evidence>
<sequence>MSESVAISAERSEAGVLAADVDSVKVVISTNESNPDDGYHLVEHSTRTAKRTADSRERHVSRARRPFSTSYVVASDRSHVSQFTVRLMSRFAYTLYEPDCLVVQFISLFRNTNKEYSLQLSTRRSSRASNCTEARTLRKEYRRRTVARSTVSDILLRAP</sequence>
<accession>J3JEJ7</accession>
<organism evidence="1 2">
    <name type="scientific">Halogranum salarium B-1</name>
    <dbReference type="NCBI Taxonomy" id="1210908"/>
    <lineage>
        <taxon>Archaea</taxon>
        <taxon>Methanobacteriati</taxon>
        <taxon>Methanobacteriota</taxon>
        <taxon>Stenosarchaea group</taxon>
        <taxon>Halobacteria</taxon>
        <taxon>Halobacteriales</taxon>
        <taxon>Haloferacaceae</taxon>
    </lineage>
</organism>
<gene>
    <name evidence="1" type="ORF">HSB1_38430</name>
</gene>
<dbReference type="EMBL" id="ALJD01000009">
    <property type="protein sequence ID" value="EJN58426.1"/>
    <property type="molecule type" value="Genomic_DNA"/>
</dbReference>
<dbReference type="AlphaFoldDB" id="J3JEJ7"/>
<reference evidence="1 2" key="1">
    <citation type="journal article" date="2012" name="J. Bacteriol.">
        <title>Draft Genome Sequence of the Extremely Halophilic Archaeon Halogranum salarium B-1T.</title>
        <authorList>
            <person name="Kim K.K."/>
            <person name="Lee K.C."/>
            <person name="Lee J.S."/>
        </authorList>
    </citation>
    <scope>NUCLEOTIDE SEQUENCE [LARGE SCALE GENOMIC DNA]</scope>
    <source>
        <strain evidence="1 2">B-1</strain>
    </source>
</reference>
<comment type="caution">
    <text evidence="1">The sequence shown here is derived from an EMBL/GenBank/DDBJ whole genome shotgun (WGS) entry which is preliminary data.</text>
</comment>
<proteinExistence type="predicted"/>
<dbReference type="Proteomes" id="UP000007813">
    <property type="component" value="Unassembled WGS sequence"/>
</dbReference>
<name>J3JEJ7_9EURY</name>
<evidence type="ECO:0000313" key="1">
    <source>
        <dbReference type="EMBL" id="EJN58426.1"/>
    </source>
</evidence>